<dbReference type="InterPro" id="IPR012934">
    <property type="entry name" value="Znf_AD"/>
</dbReference>
<reference evidence="5" key="2">
    <citation type="submission" date="2020-05" db="UniProtKB">
        <authorList>
            <consortium name="EnsemblMetazoa"/>
        </authorList>
    </citation>
    <scope>IDENTIFICATION</scope>
    <source>
        <strain evidence="5">MINIMUS1</strain>
    </source>
</reference>
<dbReference type="PANTHER" id="PTHR23225">
    <property type="entry name" value="ZINC FINGER PROTEIN"/>
    <property type="match status" value="1"/>
</dbReference>
<dbReference type="EnsemblMetazoa" id="AMIN010809-RA">
    <property type="protein sequence ID" value="AMIN010809-PA"/>
    <property type="gene ID" value="AMIN010809"/>
</dbReference>
<feature type="domain" description="C2H2-type" evidence="3">
    <location>
        <begin position="266"/>
        <end position="293"/>
    </location>
</feature>
<dbReference type="SMART" id="SM00355">
    <property type="entry name" value="ZnF_C2H2"/>
    <property type="match status" value="10"/>
</dbReference>
<dbReference type="GO" id="GO:0008270">
    <property type="term" value="F:zinc ion binding"/>
    <property type="evidence" value="ECO:0007669"/>
    <property type="project" value="UniProtKB-UniRule"/>
</dbReference>
<dbReference type="PROSITE" id="PS00028">
    <property type="entry name" value="ZINC_FINGER_C2H2_1"/>
    <property type="match status" value="7"/>
</dbReference>
<feature type="domain" description="C2H2-type" evidence="3">
    <location>
        <begin position="381"/>
        <end position="409"/>
    </location>
</feature>
<dbReference type="GO" id="GO:0005634">
    <property type="term" value="C:nucleus"/>
    <property type="evidence" value="ECO:0007669"/>
    <property type="project" value="InterPro"/>
</dbReference>
<keyword evidence="2" id="KW-0862">Zinc</keyword>
<dbReference type="SMART" id="SM00868">
    <property type="entry name" value="zf-AD"/>
    <property type="match status" value="1"/>
</dbReference>
<dbReference type="Pfam" id="PF07776">
    <property type="entry name" value="zf-AD"/>
    <property type="match status" value="1"/>
</dbReference>
<dbReference type="VEuPathDB" id="VectorBase:AMIN010809"/>
<dbReference type="InterPro" id="IPR036236">
    <property type="entry name" value="Znf_C2H2_sf"/>
</dbReference>
<keyword evidence="2" id="KW-0479">Metal-binding</keyword>
<dbReference type="PROSITE" id="PS51915">
    <property type="entry name" value="ZAD"/>
    <property type="match status" value="1"/>
</dbReference>
<evidence type="ECO:0000256" key="1">
    <source>
        <dbReference type="PROSITE-ProRule" id="PRU00042"/>
    </source>
</evidence>
<name>A0A182WK96_9DIPT</name>
<feature type="domain" description="ZAD" evidence="4">
    <location>
        <begin position="6"/>
        <end position="80"/>
    </location>
</feature>
<dbReference type="STRING" id="112268.A0A182WK96"/>
<dbReference type="InterPro" id="IPR013087">
    <property type="entry name" value="Znf_C2H2_type"/>
</dbReference>
<dbReference type="Proteomes" id="UP000075920">
    <property type="component" value="Unassembled WGS sequence"/>
</dbReference>
<evidence type="ECO:0000259" key="4">
    <source>
        <dbReference type="PROSITE" id="PS51915"/>
    </source>
</evidence>
<evidence type="ECO:0000256" key="2">
    <source>
        <dbReference type="PROSITE-ProRule" id="PRU01263"/>
    </source>
</evidence>
<sequence>MSSIEEVCRLCLRTFARVARGKIAIANEVFQPKLQAVFPFAILPTENLPVDACRGCRLTVEQFFEFSEKVRSNQADLDAALPMPNNDEDGSIEMVKAEPAETTAGTPSVEIVSVASEEHFHIELLKVEPLMGNAQREEQAEVLLSKHLFKTESNESLDDDFDDNQVDALTESPSEQTWDNSHKNARKALVEGVRKKKRPRAEDEILLREHFHLGCEMCTYMSETVPDLFQHYRQEHNTAGYIQCCNRKFFRRARLLEHLGAHLGSIVCDICGKVYRNTFSLDLHKLDHEASDARQFKCDQCSFSFHKLYHLKQHQKRHERVRCTICDKVLAGENGLKGHMQKMHGNDNKQICPTCGKEFRSSLAMERHIKAHLGIVKIERVQCDRCEKWFDSKLNLRNHFKRVHDEAGPIQCDECQHISPNRRALVYHKMRAHGQKQSYECEYCGKKLNTKLTLKEHLSIHTNIPLYSCEFCGITFNSNANKYVHRKSKHPKEWEAQKQQKLLKRMSAAVSSVSVPLGV</sequence>
<evidence type="ECO:0000313" key="6">
    <source>
        <dbReference type="Proteomes" id="UP000075920"/>
    </source>
</evidence>
<accession>A0A182WK96</accession>
<dbReference type="Gene3D" id="3.30.160.60">
    <property type="entry name" value="Classic Zinc Finger"/>
    <property type="match status" value="4"/>
</dbReference>
<evidence type="ECO:0008006" key="7">
    <source>
        <dbReference type="Google" id="ProtNLM"/>
    </source>
</evidence>
<keyword evidence="1" id="KW-0863">Zinc-finger</keyword>
<keyword evidence="6" id="KW-1185">Reference proteome</keyword>
<feature type="binding site" evidence="2">
    <location>
        <position position="8"/>
    </location>
    <ligand>
        <name>Zn(2+)</name>
        <dbReference type="ChEBI" id="CHEBI:29105"/>
    </ligand>
</feature>
<feature type="domain" description="C2H2-type" evidence="3">
    <location>
        <begin position="467"/>
        <end position="495"/>
    </location>
</feature>
<dbReference type="InterPro" id="IPR039970">
    <property type="entry name" value="TF_Grauzone"/>
</dbReference>
<feature type="domain" description="C2H2-type" evidence="3">
    <location>
        <begin position="439"/>
        <end position="463"/>
    </location>
</feature>
<dbReference type="PANTHER" id="PTHR23225:SF2">
    <property type="entry name" value="AT09679P-RELATED"/>
    <property type="match status" value="1"/>
</dbReference>
<organism evidence="5 6">
    <name type="scientific">Anopheles minimus</name>
    <dbReference type="NCBI Taxonomy" id="112268"/>
    <lineage>
        <taxon>Eukaryota</taxon>
        <taxon>Metazoa</taxon>
        <taxon>Ecdysozoa</taxon>
        <taxon>Arthropoda</taxon>
        <taxon>Hexapoda</taxon>
        <taxon>Insecta</taxon>
        <taxon>Pterygota</taxon>
        <taxon>Neoptera</taxon>
        <taxon>Endopterygota</taxon>
        <taxon>Diptera</taxon>
        <taxon>Nematocera</taxon>
        <taxon>Culicoidea</taxon>
        <taxon>Culicidae</taxon>
        <taxon>Anophelinae</taxon>
        <taxon>Anopheles</taxon>
    </lineage>
</organism>
<dbReference type="AlphaFoldDB" id="A0A182WK96"/>
<dbReference type="PROSITE" id="PS50157">
    <property type="entry name" value="ZINC_FINGER_C2H2_2"/>
    <property type="match status" value="7"/>
</dbReference>
<dbReference type="Pfam" id="PF13894">
    <property type="entry name" value="zf-C2H2_4"/>
    <property type="match status" value="1"/>
</dbReference>
<protein>
    <recommendedName>
        <fullName evidence="7">Transcription factor grauzone</fullName>
    </recommendedName>
</protein>
<dbReference type="Pfam" id="PF00096">
    <property type="entry name" value="zf-C2H2"/>
    <property type="match status" value="2"/>
</dbReference>
<feature type="binding site" evidence="2">
    <location>
        <position position="56"/>
    </location>
    <ligand>
        <name>Zn(2+)</name>
        <dbReference type="ChEBI" id="CHEBI:29105"/>
    </ligand>
</feature>
<dbReference type="GO" id="GO:0003700">
    <property type="term" value="F:DNA-binding transcription factor activity"/>
    <property type="evidence" value="ECO:0007669"/>
    <property type="project" value="InterPro"/>
</dbReference>
<feature type="domain" description="C2H2-type" evidence="3">
    <location>
        <begin position="321"/>
        <end position="349"/>
    </location>
</feature>
<feature type="domain" description="C2H2-type" evidence="3">
    <location>
        <begin position="350"/>
        <end position="374"/>
    </location>
</feature>
<feature type="binding site" evidence="2">
    <location>
        <position position="11"/>
    </location>
    <ligand>
        <name>Zn(2+)</name>
        <dbReference type="ChEBI" id="CHEBI:29105"/>
    </ligand>
</feature>
<evidence type="ECO:0000313" key="5">
    <source>
        <dbReference type="EnsemblMetazoa" id="AMIN010809-PA"/>
    </source>
</evidence>
<proteinExistence type="predicted"/>
<dbReference type="Gene3D" id="3.40.1800.20">
    <property type="match status" value="1"/>
</dbReference>
<dbReference type="SUPFAM" id="SSF57716">
    <property type="entry name" value="Glucocorticoid receptor-like (DNA-binding domain)"/>
    <property type="match status" value="1"/>
</dbReference>
<evidence type="ECO:0000259" key="3">
    <source>
        <dbReference type="PROSITE" id="PS50157"/>
    </source>
</evidence>
<feature type="binding site" evidence="2">
    <location>
        <position position="53"/>
    </location>
    <ligand>
        <name>Zn(2+)</name>
        <dbReference type="ChEBI" id="CHEBI:29105"/>
    </ligand>
</feature>
<feature type="domain" description="C2H2-type" evidence="3">
    <location>
        <begin position="296"/>
        <end position="323"/>
    </location>
</feature>
<reference evidence="6" key="1">
    <citation type="submission" date="2013-03" db="EMBL/GenBank/DDBJ databases">
        <title>The Genome Sequence of Anopheles minimus MINIMUS1.</title>
        <authorList>
            <consortium name="The Broad Institute Genomics Platform"/>
            <person name="Neafsey D.E."/>
            <person name="Walton C."/>
            <person name="Walker B."/>
            <person name="Young S.K."/>
            <person name="Zeng Q."/>
            <person name="Gargeya S."/>
            <person name="Fitzgerald M."/>
            <person name="Haas B."/>
            <person name="Abouelleil A."/>
            <person name="Allen A.W."/>
            <person name="Alvarado L."/>
            <person name="Arachchi H.M."/>
            <person name="Berlin A.M."/>
            <person name="Chapman S.B."/>
            <person name="Gainer-Dewar J."/>
            <person name="Goldberg J."/>
            <person name="Griggs A."/>
            <person name="Gujja S."/>
            <person name="Hansen M."/>
            <person name="Howarth C."/>
            <person name="Imamovic A."/>
            <person name="Ireland A."/>
            <person name="Larimer J."/>
            <person name="McCowan C."/>
            <person name="Murphy C."/>
            <person name="Pearson M."/>
            <person name="Poon T.W."/>
            <person name="Priest M."/>
            <person name="Roberts A."/>
            <person name="Saif S."/>
            <person name="Shea T."/>
            <person name="Sisk P."/>
            <person name="Sykes S."/>
            <person name="Wortman J."/>
            <person name="Nusbaum C."/>
            <person name="Birren B."/>
        </authorList>
    </citation>
    <scope>NUCLEOTIDE SEQUENCE [LARGE SCALE GENOMIC DNA]</scope>
    <source>
        <strain evidence="6">MINIMUS1</strain>
    </source>
</reference>
<dbReference type="SUPFAM" id="SSF57667">
    <property type="entry name" value="beta-beta-alpha zinc fingers"/>
    <property type="match status" value="4"/>
</dbReference>